<evidence type="ECO:0000256" key="3">
    <source>
        <dbReference type="ARBA" id="ARBA00023163"/>
    </source>
</evidence>
<dbReference type="RefSeq" id="WP_310014743.1">
    <property type="nucleotide sequence ID" value="NZ_JAVDQT010000006.1"/>
</dbReference>
<dbReference type="PANTHER" id="PTHR30055:SF234">
    <property type="entry name" value="HTH-TYPE TRANSCRIPTIONAL REGULATOR BETI"/>
    <property type="match status" value="1"/>
</dbReference>
<keyword evidence="1" id="KW-0805">Transcription regulation</keyword>
<sequence length="216" mass="24967">MTETKAKRGRPKTKSDEQRTVEIAHLARDLFIANGYANVTMDDIAINCHISKRTLYSLFKSKSDIFSAIIDNHRKTMLALPGDYDHLSIFDALWAIFLLDLSKEQDHERLAIIRLVRLEAERFPELEEVLHERGGEYSRRLLADWLQRQKDAGRIVLGDPWNAAKILMDMIFGAIIIKHRQELFWPSDTERRAYLSQCIAIFTSGILPVESTERPD</sequence>
<evidence type="ECO:0000256" key="2">
    <source>
        <dbReference type="ARBA" id="ARBA00023125"/>
    </source>
</evidence>
<proteinExistence type="predicted"/>
<evidence type="ECO:0000313" key="7">
    <source>
        <dbReference type="Proteomes" id="UP001184614"/>
    </source>
</evidence>
<evidence type="ECO:0000313" key="6">
    <source>
        <dbReference type="EMBL" id="MDR6433725.1"/>
    </source>
</evidence>
<dbReference type="Pfam" id="PF00440">
    <property type="entry name" value="TetR_N"/>
    <property type="match status" value="1"/>
</dbReference>
<reference evidence="6 7" key="1">
    <citation type="submission" date="2023-07" db="EMBL/GenBank/DDBJ databases">
        <title>Sorghum-associated microbial communities from plants grown in Nebraska, USA.</title>
        <authorList>
            <person name="Schachtman D."/>
        </authorList>
    </citation>
    <scope>NUCLEOTIDE SEQUENCE [LARGE SCALE GENOMIC DNA]</scope>
    <source>
        <strain evidence="6 7">DS1730</strain>
    </source>
</reference>
<evidence type="ECO:0000256" key="4">
    <source>
        <dbReference type="PROSITE-ProRule" id="PRU00335"/>
    </source>
</evidence>
<keyword evidence="3" id="KW-0804">Transcription</keyword>
<gene>
    <name evidence="6" type="ORF">J2782_003471</name>
</gene>
<dbReference type="EMBL" id="JAVDQT010000006">
    <property type="protein sequence ID" value="MDR6433725.1"/>
    <property type="molecule type" value="Genomic_DNA"/>
</dbReference>
<keyword evidence="7" id="KW-1185">Reference proteome</keyword>
<dbReference type="InterPro" id="IPR036271">
    <property type="entry name" value="Tet_transcr_reg_TetR-rel_C_sf"/>
</dbReference>
<protein>
    <submittedName>
        <fullName evidence="6">AcrR family transcriptional regulator</fullName>
    </submittedName>
</protein>
<dbReference type="InterPro" id="IPR001647">
    <property type="entry name" value="HTH_TetR"/>
</dbReference>
<dbReference type="SUPFAM" id="SSF46689">
    <property type="entry name" value="Homeodomain-like"/>
    <property type="match status" value="1"/>
</dbReference>
<feature type="DNA-binding region" description="H-T-H motif" evidence="4">
    <location>
        <begin position="40"/>
        <end position="59"/>
    </location>
</feature>
<dbReference type="Proteomes" id="UP001184614">
    <property type="component" value="Unassembled WGS sequence"/>
</dbReference>
<dbReference type="Pfam" id="PF14246">
    <property type="entry name" value="TetR_C_7"/>
    <property type="match status" value="1"/>
</dbReference>
<dbReference type="Gene3D" id="1.10.357.10">
    <property type="entry name" value="Tetracycline Repressor, domain 2"/>
    <property type="match status" value="1"/>
</dbReference>
<name>A0ABU1MCF5_9HYPH</name>
<evidence type="ECO:0000256" key="1">
    <source>
        <dbReference type="ARBA" id="ARBA00023015"/>
    </source>
</evidence>
<feature type="domain" description="HTH tetR-type" evidence="5">
    <location>
        <begin position="17"/>
        <end position="77"/>
    </location>
</feature>
<dbReference type="InterPro" id="IPR009057">
    <property type="entry name" value="Homeodomain-like_sf"/>
</dbReference>
<dbReference type="PROSITE" id="PS50977">
    <property type="entry name" value="HTH_TETR_2"/>
    <property type="match status" value="1"/>
</dbReference>
<keyword evidence="2 4" id="KW-0238">DNA-binding</keyword>
<accession>A0ABU1MCF5</accession>
<dbReference type="SUPFAM" id="SSF48498">
    <property type="entry name" value="Tetracyclin repressor-like, C-terminal domain"/>
    <property type="match status" value="1"/>
</dbReference>
<dbReference type="InterPro" id="IPR050109">
    <property type="entry name" value="HTH-type_TetR-like_transc_reg"/>
</dbReference>
<comment type="caution">
    <text evidence="6">The sequence shown here is derived from an EMBL/GenBank/DDBJ whole genome shotgun (WGS) entry which is preliminary data.</text>
</comment>
<dbReference type="PANTHER" id="PTHR30055">
    <property type="entry name" value="HTH-TYPE TRANSCRIPTIONAL REGULATOR RUTR"/>
    <property type="match status" value="1"/>
</dbReference>
<organism evidence="6 7">
    <name type="scientific">Brucella pseudogrignonensis</name>
    <dbReference type="NCBI Taxonomy" id="419475"/>
    <lineage>
        <taxon>Bacteria</taxon>
        <taxon>Pseudomonadati</taxon>
        <taxon>Pseudomonadota</taxon>
        <taxon>Alphaproteobacteria</taxon>
        <taxon>Hyphomicrobiales</taxon>
        <taxon>Brucellaceae</taxon>
        <taxon>Brucella/Ochrobactrum group</taxon>
        <taxon>Brucella</taxon>
    </lineage>
</organism>
<dbReference type="InterPro" id="IPR039536">
    <property type="entry name" value="TetR_C_Proteobacteria"/>
</dbReference>
<evidence type="ECO:0000259" key="5">
    <source>
        <dbReference type="PROSITE" id="PS50977"/>
    </source>
</evidence>